<accession>A0AAQ2C6H3</accession>
<dbReference type="AlphaFoldDB" id="A0AAQ2C6H3"/>
<evidence type="ECO:0000256" key="5">
    <source>
        <dbReference type="ARBA" id="ARBA00012458"/>
    </source>
</evidence>
<name>A0AAQ2C6H3_9MICO</name>
<evidence type="ECO:0000256" key="4">
    <source>
        <dbReference type="ARBA" id="ARBA00009503"/>
    </source>
</evidence>
<dbReference type="InterPro" id="IPR006390">
    <property type="entry name" value="DHP_synth_dom"/>
</dbReference>
<organism evidence="13 14">
    <name type="scientific">Cryobacterium shii</name>
    <dbReference type="NCBI Taxonomy" id="1259235"/>
    <lineage>
        <taxon>Bacteria</taxon>
        <taxon>Bacillati</taxon>
        <taxon>Actinomycetota</taxon>
        <taxon>Actinomycetes</taxon>
        <taxon>Micrococcales</taxon>
        <taxon>Microbacteriaceae</taxon>
        <taxon>Cryobacterium</taxon>
    </lineage>
</organism>
<evidence type="ECO:0000256" key="11">
    <source>
        <dbReference type="ARBA" id="ARBA00030193"/>
    </source>
</evidence>
<dbReference type="EMBL" id="SOFY01000044">
    <property type="protein sequence ID" value="TFC47234.1"/>
    <property type="molecule type" value="Genomic_DNA"/>
</dbReference>
<dbReference type="Pfam" id="PF00809">
    <property type="entry name" value="Pterin_bind"/>
    <property type="match status" value="1"/>
</dbReference>
<dbReference type="EC" id="2.5.1.15" evidence="5"/>
<dbReference type="GO" id="GO:0004156">
    <property type="term" value="F:dihydropteroate synthase activity"/>
    <property type="evidence" value="ECO:0007669"/>
    <property type="project" value="UniProtKB-EC"/>
</dbReference>
<sequence>MGVLNVTPDSFSDGGKWASTDAAIAHALALTGEGADLIDVGGESTRPGAGRVSPAEEQSRIIPVITELARQGLRISVDTLNSGTAAAAAAAGASVINDVSGGLADPVMASVAADSGLTYVAMHWRGHARKMDALARYGDVVADVRAELSARVEALTEAGVLRGNIVLDPGLGFSKLPEHNWQLLAHLTSFADLGLPVMVGASRKRFLAGALPADVGLSERDLPTAVVSVLAAQAGAWAVRVHDVAATRTALNVLALVDSATMEL</sequence>
<evidence type="ECO:0000256" key="2">
    <source>
        <dbReference type="ARBA" id="ARBA00001946"/>
    </source>
</evidence>
<reference evidence="13 14" key="1">
    <citation type="submission" date="2019-03" db="EMBL/GenBank/DDBJ databases">
        <title>Genomics of glacier-inhabiting Cryobacterium strains.</title>
        <authorList>
            <person name="Liu Q."/>
            <person name="Xin Y.-H."/>
        </authorList>
    </citation>
    <scope>NUCLEOTIDE SEQUENCE [LARGE SCALE GENOMIC DNA]</scope>
    <source>
        <strain evidence="14">TMT1-22</strain>
    </source>
</reference>
<dbReference type="GO" id="GO:0046656">
    <property type="term" value="P:folic acid biosynthetic process"/>
    <property type="evidence" value="ECO:0007669"/>
    <property type="project" value="UniProtKB-KW"/>
</dbReference>
<evidence type="ECO:0000313" key="13">
    <source>
        <dbReference type="EMBL" id="TFC47234.1"/>
    </source>
</evidence>
<evidence type="ECO:0000256" key="6">
    <source>
        <dbReference type="ARBA" id="ARBA00016919"/>
    </source>
</evidence>
<evidence type="ECO:0000313" key="14">
    <source>
        <dbReference type="Proteomes" id="UP000297403"/>
    </source>
</evidence>
<comment type="cofactor">
    <cofactor evidence="2">
        <name>Mg(2+)</name>
        <dbReference type="ChEBI" id="CHEBI:18420"/>
    </cofactor>
</comment>
<keyword evidence="8" id="KW-0479">Metal-binding</keyword>
<dbReference type="NCBIfam" id="TIGR01496">
    <property type="entry name" value="DHPS"/>
    <property type="match status" value="1"/>
</dbReference>
<dbReference type="GO" id="GO:0005829">
    <property type="term" value="C:cytosol"/>
    <property type="evidence" value="ECO:0007669"/>
    <property type="project" value="TreeGrafter"/>
</dbReference>
<dbReference type="PROSITE" id="PS00793">
    <property type="entry name" value="DHPS_2"/>
    <property type="match status" value="1"/>
</dbReference>
<evidence type="ECO:0000256" key="8">
    <source>
        <dbReference type="ARBA" id="ARBA00022723"/>
    </source>
</evidence>
<evidence type="ECO:0000256" key="7">
    <source>
        <dbReference type="ARBA" id="ARBA00022679"/>
    </source>
</evidence>
<comment type="catalytic activity">
    <reaction evidence="1">
        <text>(7,8-dihydropterin-6-yl)methyl diphosphate + 4-aminobenzoate = 7,8-dihydropteroate + diphosphate</text>
        <dbReference type="Rhea" id="RHEA:19949"/>
        <dbReference type="ChEBI" id="CHEBI:17836"/>
        <dbReference type="ChEBI" id="CHEBI:17839"/>
        <dbReference type="ChEBI" id="CHEBI:33019"/>
        <dbReference type="ChEBI" id="CHEBI:72950"/>
        <dbReference type="EC" id="2.5.1.15"/>
    </reaction>
</comment>
<evidence type="ECO:0000259" key="12">
    <source>
        <dbReference type="PROSITE" id="PS50972"/>
    </source>
</evidence>
<comment type="similarity">
    <text evidence="4">Belongs to the DHPS family.</text>
</comment>
<dbReference type="InterPro" id="IPR011005">
    <property type="entry name" value="Dihydropteroate_synth-like_sf"/>
</dbReference>
<protein>
    <recommendedName>
        <fullName evidence="6">Dihydropteroate synthase</fullName>
        <ecNumber evidence="5">2.5.1.15</ecNumber>
    </recommendedName>
    <alternativeName>
        <fullName evidence="11">Dihydropteroate pyrophosphorylase</fullName>
    </alternativeName>
</protein>
<comment type="pathway">
    <text evidence="3">Cofactor biosynthesis; tetrahydrofolate biosynthesis; 7,8-dihydrofolate from 2-amino-4-hydroxy-6-hydroxymethyl-7,8-dihydropteridine diphosphate and 4-aminobenzoate: step 1/2.</text>
</comment>
<dbReference type="PANTHER" id="PTHR20941:SF1">
    <property type="entry name" value="FOLIC ACID SYNTHESIS PROTEIN FOL1"/>
    <property type="match status" value="1"/>
</dbReference>
<proteinExistence type="inferred from homology"/>
<keyword evidence="9" id="KW-0460">Magnesium</keyword>
<dbReference type="Proteomes" id="UP000297403">
    <property type="component" value="Unassembled WGS sequence"/>
</dbReference>
<comment type="caution">
    <text evidence="13">The sequence shown here is derived from an EMBL/GenBank/DDBJ whole genome shotgun (WGS) entry which is preliminary data.</text>
</comment>
<dbReference type="FunFam" id="3.20.20.20:FF:000006">
    <property type="entry name" value="Dihydropteroate synthase"/>
    <property type="match status" value="1"/>
</dbReference>
<dbReference type="GO" id="GO:0046654">
    <property type="term" value="P:tetrahydrofolate biosynthetic process"/>
    <property type="evidence" value="ECO:0007669"/>
    <property type="project" value="TreeGrafter"/>
</dbReference>
<keyword evidence="10" id="KW-0289">Folate biosynthesis</keyword>
<evidence type="ECO:0000256" key="1">
    <source>
        <dbReference type="ARBA" id="ARBA00000012"/>
    </source>
</evidence>
<dbReference type="SUPFAM" id="SSF51717">
    <property type="entry name" value="Dihydropteroate synthetase-like"/>
    <property type="match status" value="1"/>
</dbReference>
<keyword evidence="14" id="KW-1185">Reference proteome</keyword>
<dbReference type="Gene3D" id="3.20.20.20">
    <property type="entry name" value="Dihydropteroate synthase-like"/>
    <property type="match status" value="1"/>
</dbReference>
<dbReference type="RefSeq" id="WP_134366845.1">
    <property type="nucleotide sequence ID" value="NZ_SOFY01000044.1"/>
</dbReference>
<feature type="domain" description="Pterin-binding" evidence="12">
    <location>
        <begin position="1"/>
        <end position="252"/>
    </location>
</feature>
<gene>
    <name evidence="13" type="primary">folP</name>
    <name evidence="13" type="ORF">E3O49_08360</name>
</gene>
<dbReference type="CDD" id="cd00739">
    <property type="entry name" value="DHPS"/>
    <property type="match status" value="1"/>
</dbReference>
<dbReference type="GO" id="GO:0046872">
    <property type="term" value="F:metal ion binding"/>
    <property type="evidence" value="ECO:0007669"/>
    <property type="project" value="UniProtKB-KW"/>
</dbReference>
<dbReference type="InterPro" id="IPR045031">
    <property type="entry name" value="DHP_synth-like"/>
</dbReference>
<dbReference type="PANTHER" id="PTHR20941">
    <property type="entry name" value="FOLATE SYNTHESIS PROTEINS"/>
    <property type="match status" value="1"/>
</dbReference>
<keyword evidence="7 13" id="KW-0808">Transferase</keyword>
<evidence type="ECO:0000256" key="10">
    <source>
        <dbReference type="ARBA" id="ARBA00022909"/>
    </source>
</evidence>
<evidence type="ECO:0000256" key="9">
    <source>
        <dbReference type="ARBA" id="ARBA00022842"/>
    </source>
</evidence>
<dbReference type="PROSITE" id="PS50972">
    <property type="entry name" value="PTERIN_BINDING"/>
    <property type="match status" value="1"/>
</dbReference>
<dbReference type="InterPro" id="IPR000489">
    <property type="entry name" value="Pterin-binding_dom"/>
</dbReference>
<evidence type="ECO:0000256" key="3">
    <source>
        <dbReference type="ARBA" id="ARBA00004763"/>
    </source>
</evidence>